<protein>
    <recommendedName>
        <fullName evidence="1">SEFIR domain-containing protein</fullName>
    </recommendedName>
</protein>
<comment type="caution">
    <text evidence="2">The sequence shown here is derived from an EMBL/GenBank/DDBJ whole genome shotgun (WGS) entry which is preliminary data.</text>
</comment>
<reference evidence="2 3" key="1">
    <citation type="submission" date="2018-08" db="EMBL/GenBank/DDBJ databases">
        <title>A genome reference for cultivated species of the human gut microbiota.</title>
        <authorList>
            <person name="Zou Y."/>
            <person name="Xue W."/>
            <person name="Luo G."/>
        </authorList>
    </citation>
    <scope>NUCLEOTIDE SEQUENCE [LARGE SCALE GENOMIC DNA]</scope>
    <source>
        <strain evidence="2 3">OM03-4</strain>
    </source>
</reference>
<dbReference type="Pfam" id="PF08357">
    <property type="entry name" value="SEFIR"/>
    <property type="match status" value="1"/>
</dbReference>
<dbReference type="InterPro" id="IPR013568">
    <property type="entry name" value="SEFIR_dom"/>
</dbReference>
<dbReference type="InterPro" id="IPR035897">
    <property type="entry name" value="Toll_tir_struct_dom_sf"/>
</dbReference>
<feature type="domain" description="SEFIR" evidence="1">
    <location>
        <begin position="4"/>
        <end position="140"/>
    </location>
</feature>
<dbReference type="PROSITE" id="PS51534">
    <property type="entry name" value="SEFIR"/>
    <property type="match status" value="1"/>
</dbReference>
<accession>A0A3E5EKW8</accession>
<organism evidence="2 3">
    <name type="scientific">Bacteroides uniformis</name>
    <dbReference type="NCBI Taxonomy" id="820"/>
    <lineage>
        <taxon>Bacteria</taxon>
        <taxon>Pseudomonadati</taxon>
        <taxon>Bacteroidota</taxon>
        <taxon>Bacteroidia</taxon>
        <taxon>Bacteroidales</taxon>
        <taxon>Bacteroidaceae</taxon>
        <taxon>Bacteroides</taxon>
    </lineage>
</organism>
<gene>
    <name evidence="2" type="ORF">DXB37_19445</name>
</gene>
<name>A0A3E5EKW8_BACUN</name>
<sequence>MGNSIKLFISYSWTNQDHETWVLNLAKELVENGVHVVIDKWDLKEGQDSYSFMEKMVSDTEIQKVLIISDKKYADKANGRDGGVGTETQIISAEVYKNRQQEKFVAAVVERDETGEAYLPVYYKSRIYIDFCEPENYADSFEKLLRWIYDKPLYKRPPIGKQPAFLNERDDIAWGTSFLSKRVLLGLKEAKPYVNGAIEEYLVTLSTNIEALRIDCKPEEYDDKLIEKIDAFIPYRNEFIQICISVCQYSDDIKIDKFYHFFEKLIPYFKKHGTGSFYEHEFDVFKFIAYELFLYYVAILLKYEKFIDLDEFLDKQYMGSEDSYGYDVEGYLIFYNYLKSLDYRNRRLNCRKLSLFADIIKERAKHLSIDFSDLMQADFVLFLRAEHLIHNDWRKWYPQTLIYSEYRRKPMEIFFRAQSKKYFEKMKCAIGFDDVQELKSFIEEYYTEKREIPRWQHCSFSPKGLANSDNLCSKR</sequence>
<evidence type="ECO:0000313" key="3">
    <source>
        <dbReference type="Proteomes" id="UP000260759"/>
    </source>
</evidence>
<evidence type="ECO:0000259" key="1">
    <source>
        <dbReference type="PROSITE" id="PS51534"/>
    </source>
</evidence>
<dbReference type="Proteomes" id="UP000260759">
    <property type="component" value="Unassembled WGS sequence"/>
</dbReference>
<dbReference type="AlphaFoldDB" id="A0A3E5EKW8"/>
<dbReference type="SUPFAM" id="SSF52200">
    <property type="entry name" value="Toll/Interleukin receptor TIR domain"/>
    <property type="match status" value="1"/>
</dbReference>
<proteinExistence type="predicted"/>
<evidence type="ECO:0000313" key="2">
    <source>
        <dbReference type="EMBL" id="RGN89609.1"/>
    </source>
</evidence>
<dbReference type="Gene3D" id="3.40.50.10140">
    <property type="entry name" value="Toll/interleukin-1 receptor homology (TIR) domain"/>
    <property type="match status" value="1"/>
</dbReference>
<dbReference type="RefSeq" id="WP_117601514.1">
    <property type="nucleotide sequence ID" value="NZ_QSVA01000025.1"/>
</dbReference>
<dbReference type="EMBL" id="QSVA01000025">
    <property type="protein sequence ID" value="RGN89609.1"/>
    <property type="molecule type" value="Genomic_DNA"/>
</dbReference>